<dbReference type="EMBL" id="LNIX01000005">
    <property type="protein sequence ID" value="OXA53347.1"/>
    <property type="molecule type" value="Genomic_DNA"/>
</dbReference>
<evidence type="ECO:0000256" key="1">
    <source>
        <dbReference type="SAM" id="Phobius"/>
    </source>
</evidence>
<organism evidence="2 3">
    <name type="scientific">Folsomia candida</name>
    <name type="common">Springtail</name>
    <dbReference type="NCBI Taxonomy" id="158441"/>
    <lineage>
        <taxon>Eukaryota</taxon>
        <taxon>Metazoa</taxon>
        <taxon>Ecdysozoa</taxon>
        <taxon>Arthropoda</taxon>
        <taxon>Hexapoda</taxon>
        <taxon>Collembola</taxon>
        <taxon>Entomobryomorpha</taxon>
        <taxon>Isotomoidea</taxon>
        <taxon>Isotomidae</taxon>
        <taxon>Proisotominae</taxon>
        <taxon>Folsomia</taxon>
    </lineage>
</organism>
<feature type="transmembrane region" description="Helical" evidence="1">
    <location>
        <begin position="257"/>
        <end position="278"/>
    </location>
</feature>
<protein>
    <submittedName>
        <fullName evidence="2">Uncharacterized protein</fullName>
    </submittedName>
</protein>
<accession>A0A226E8I6</accession>
<keyword evidence="3" id="KW-1185">Reference proteome</keyword>
<comment type="caution">
    <text evidence="2">The sequence shown here is derived from an EMBL/GenBank/DDBJ whole genome shotgun (WGS) entry which is preliminary data.</text>
</comment>
<feature type="transmembrane region" description="Helical" evidence="1">
    <location>
        <begin position="226"/>
        <end position="245"/>
    </location>
</feature>
<reference evidence="2 3" key="1">
    <citation type="submission" date="2015-12" db="EMBL/GenBank/DDBJ databases">
        <title>The genome of Folsomia candida.</title>
        <authorList>
            <person name="Faddeeva A."/>
            <person name="Derks M.F."/>
            <person name="Anvar Y."/>
            <person name="Smit S."/>
            <person name="Van Straalen N."/>
            <person name="Roelofs D."/>
        </authorList>
    </citation>
    <scope>NUCLEOTIDE SEQUENCE [LARGE SCALE GENOMIC DNA]</scope>
    <source>
        <strain evidence="2 3">VU population</strain>
        <tissue evidence="2">Whole body</tissue>
    </source>
</reference>
<proteinExistence type="predicted"/>
<gene>
    <name evidence="2" type="ORF">Fcan01_10982</name>
</gene>
<dbReference type="AlphaFoldDB" id="A0A226E8I6"/>
<keyword evidence="1" id="KW-0472">Membrane</keyword>
<name>A0A226E8I6_FOLCA</name>
<keyword evidence="1" id="KW-1133">Transmembrane helix</keyword>
<evidence type="ECO:0000313" key="3">
    <source>
        <dbReference type="Proteomes" id="UP000198287"/>
    </source>
</evidence>
<dbReference type="Proteomes" id="UP000198287">
    <property type="component" value="Unassembled WGS sequence"/>
</dbReference>
<feature type="transmembrane region" description="Helical" evidence="1">
    <location>
        <begin position="97"/>
        <end position="120"/>
    </location>
</feature>
<sequence length="330" mass="37946">MFAKDIPFIKRSLRHGEYFPCLFVKWDNQSGKLVATIVSSSSLLDRAQTGLGAAVYVIGFLIRFDIPIDHVPAQLINFLIGQQTEQYGSPTSTKLQLFIRFLYVFVEVVSLLISTSLATLTMISPCQPILLSCGLCSEGKFLSRTCIKLISLLLLATFEFLTCQQICIASSYYTLTVLLQGTLFLWMSSKAFVNNYELISNLRSFEKYRELKVYEKLLNSCTRSRIFLTIALPIPCFQILLSYIFFKFFHSEDVGKFMISLCLSTYFAILVFTILLFSSAAQINNWSRSWIVKSKKRCWNMFKKRMHRSLTPLRFEFGNNFVERLTPSFV</sequence>
<feature type="transmembrane region" description="Helical" evidence="1">
    <location>
        <begin position="172"/>
        <end position="193"/>
    </location>
</feature>
<evidence type="ECO:0000313" key="2">
    <source>
        <dbReference type="EMBL" id="OXA53347.1"/>
    </source>
</evidence>
<keyword evidence="1" id="KW-0812">Transmembrane</keyword>